<comment type="caution">
    <text evidence="1">The sequence shown here is derived from an EMBL/GenBank/DDBJ whole genome shotgun (WGS) entry which is preliminary data.</text>
</comment>
<protein>
    <submittedName>
        <fullName evidence="1">Uncharacterized protein</fullName>
    </submittedName>
</protein>
<sequence length="76" mass="8463">MQLIWHGTLLFGFHPSVIFLGKTSLLTLHKLLMMRAAILGGVHRGLLSLVSVMEICLLITCSGESVRNHRTMLLHV</sequence>
<keyword evidence="2" id="KW-1185">Reference proteome</keyword>
<accession>A0AAV5KKB5</accession>
<dbReference type="Proteomes" id="UP001054252">
    <property type="component" value="Unassembled WGS sequence"/>
</dbReference>
<organism evidence="1 2">
    <name type="scientific">Rubroshorea leprosula</name>
    <dbReference type="NCBI Taxonomy" id="152421"/>
    <lineage>
        <taxon>Eukaryota</taxon>
        <taxon>Viridiplantae</taxon>
        <taxon>Streptophyta</taxon>
        <taxon>Embryophyta</taxon>
        <taxon>Tracheophyta</taxon>
        <taxon>Spermatophyta</taxon>
        <taxon>Magnoliopsida</taxon>
        <taxon>eudicotyledons</taxon>
        <taxon>Gunneridae</taxon>
        <taxon>Pentapetalae</taxon>
        <taxon>rosids</taxon>
        <taxon>malvids</taxon>
        <taxon>Malvales</taxon>
        <taxon>Dipterocarpaceae</taxon>
        <taxon>Rubroshorea</taxon>
    </lineage>
</organism>
<name>A0AAV5KKB5_9ROSI</name>
<reference evidence="1 2" key="1">
    <citation type="journal article" date="2021" name="Commun. Biol.">
        <title>The genome of Shorea leprosula (Dipterocarpaceae) highlights the ecological relevance of drought in aseasonal tropical rainforests.</title>
        <authorList>
            <person name="Ng K.K.S."/>
            <person name="Kobayashi M.J."/>
            <person name="Fawcett J.A."/>
            <person name="Hatakeyama M."/>
            <person name="Paape T."/>
            <person name="Ng C.H."/>
            <person name="Ang C.C."/>
            <person name="Tnah L.H."/>
            <person name="Lee C.T."/>
            <person name="Nishiyama T."/>
            <person name="Sese J."/>
            <person name="O'Brien M.J."/>
            <person name="Copetti D."/>
            <person name="Mohd Noor M.I."/>
            <person name="Ong R.C."/>
            <person name="Putra M."/>
            <person name="Sireger I.Z."/>
            <person name="Indrioko S."/>
            <person name="Kosugi Y."/>
            <person name="Izuno A."/>
            <person name="Isagi Y."/>
            <person name="Lee S.L."/>
            <person name="Shimizu K.K."/>
        </authorList>
    </citation>
    <scope>NUCLEOTIDE SEQUENCE [LARGE SCALE GENOMIC DNA]</scope>
    <source>
        <strain evidence="1">214</strain>
    </source>
</reference>
<proteinExistence type="predicted"/>
<evidence type="ECO:0000313" key="2">
    <source>
        <dbReference type="Proteomes" id="UP001054252"/>
    </source>
</evidence>
<dbReference type="EMBL" id="BPVZ01000067">
    <property type="protein sequence ID" value="GKV24926.1"/>
    <property type="molecule type" value="Genomic_DNA"/>
</dbReference>
<evidence type="ECO:0000313" key="1">
    <source>
        <dbReference type="EMBL" id="GKV24926.1"/>
    </source>
</evidence>
<dbReference type="AlphaFoldDB" id="A0AAV5KKB5"/>
<gene>
    <name evidence="1" type="ORF">SLEP1_g34464</name>
</gene>